<evidence type="ECO:0000259" key="2">
    <source>
        <dbReference type="Pfam" id="PF08241"/>
    </source>
</evidence>
<evidence type="ECO:0000256" key="1">
    <source>
        <dbReference type="SAM" id="MobiDB-lite"/>
    </source>
</evidence>
<dbReference type="AlphaFoldDB" id="A0A433D2N6"/>
<dbReference type="Proteomes" id="UP000268093">
    <property type="component" value="Unassembled WGS sequence"/>
</dbReference>
<dbReference type="Pfam" id="PF08241">
    <property type="entry name" value="Methyltransf_11"/>
    <property type="match status" value="1"/>
</dbReference>
<dbReference type="OrthoDB" id="2013972at2759"/>
<dbReference type="EMBL" id="RBNI01007829">
    <property type="protein sequence ID" value="RUP45092.1"/>
    <property type="molecule type" value="Genomic_DNA"/>
</dbReference>
<dbReference type="GO" id="GO:0008757">
    <property type="term" value="F:S-adenosylmethionine-dependent methyltransferase activity"/>
    <property type="evidence" value="ECO:0007669"/>
    <property type="project" value="InterPro"/>
</dbReference>
<dbReference type="Gene3D" id="3.40.50.150">
    <property type="entry name" value="Vaccinia Virus protein VP39"/>
    <property type="match status" value="1"/>
</dbReference>
<protein>
    <recommendedName>
        <fullName evidence="2">Methyltransferase type 11 domain-containing protein</fullName>
    </recommendedName>
</protein>
<dbReference type="SUPFAM" id="SSF53335">
    <property type="entry name" value="S-adenosyl-L-methionine-dependent methyltransferases"/>
    <property type="match status" value="1"/>
</dbReference>
<sequence length="241" mass="27690">MPIYKEHFNESLKGVNSPSSQTSSGTTSNLPDNYKIINGSDRDYIIPGDSEEITRMEMFHYANFNAPVEDMLDQGGIILDVGRLLPGKRNPTELYFQIADLLKGLPFKDNTFDYVHSRGMYSYFSIVEWQQVVEELRRVTKPGGYVELVVTFIQARGGDVYNIPENLGDYLTGFDDLTDYVSTLIGWRGRIGHLTCKIWSPHIWPLCKFMGWTEEEYDVIKPSEHKTWSNIYYAFGMKPLV</sequence>
<comment type="caution">
    <text evidence="3">The sequence shown here is derived from an EMBL/GenBank/DDBJ whole genome shotgun (WGS) entry which is preliminary data.</text>
</comment>
<reference evidence="3 4" key="1">
    <citation type="journal article" date="2018" name="New Phytol.">
        <title>Phylogenomics of Endogonaceae and evolution of mycorrhizas within Mucoromycota.</title>
        <authorList>
            <person name="Chang Y."/>
            <person name="Desiro A."/>
            <person name="Na H."/>
            <person name="Sandor L."/>
            <person name="Lipzen A."/>
            <person name="Clum A."/>
            <person name="Barry K."/>
            <person name="Grigoriev I.V."/>
            <person name="Martin F.M."/>
            <person name="Stajich J.E."/>
            <person name="Smith M.E."/>
            <person name="Bonito G."/>
            <person name="Spatafora J.W."/>
        </authorList>
    </citation>
    <scope>NUCLEOTIDE SEQUENCE [LARGE SCALE GENOMIC DNA]</scope>
    <source>
        <strain evidence="3 4">GMNB39</strain>
    </source>
</reference>
<organism evidence="3 4">
    <name type="scientific">Jimgerdemannia flammicorona</name>
    <dbReference type="NCBI Taxonomy" id="994334"/>
    <lineage>
        <taxon>Eukaryota</taxon>
        <taxon>Fungi</taxon>
        <taxon>Fungi incertae sedis</taxon>
        <taxon>Mucoromycota</taxon>
        <taxon>Mucoromycotina</taxon>
        <taxon>Endogonomycetes</taxon>
        <taxon>Endogonales</taxon>
        <taxon>Endogonaceae</taxon>
        <taxon>Jimgerdemannia</taxon>
    </lineage>
</organism>
<keyword evidence="4" id="KW-1185">Reference proteome</keyword>
<evidence type="ECO:0000313" key="3">
    <source>
        <dbReference type="EMBL" id="RUP45092.1"/>
    </source>
</evidence>
<proteinExistence type="predicted"/>
<gene>
    <name evidence="3" type="ORF">BC936DRAFT_148618</name>
</gene>
<feature type="compositionally biased region" description="Low complexity" evidence="1">
    <location>
        <begin position="17"/>
        <end position="28"/>
    </location>
</feature>
<dbReference type="InterPro" id="IPR029063">
    <property type="entry name" value="SAM-dependent_MTases_sf"/>
</dbReference>
<dbReference type="InterPro" id="IPR013216">
    <property type="entry name" value="Methyltransf_11"/>
</dbReference>
<evidence type="ECO:0000313" key="4">
    <source>
        <dbReference type="Proteomes" id="UP000268093"/>
    </source>
</evidence>
<feature type="region of interest" description="Disordered" evidence="1">
    <location>
        <begin position="11"/>
        <end position="32"/>
    </location>
</feature>
<dbReference type="CDD" id="cd02440">
    <property type="entry name" value="AdoMet_MTases"/>
    <property type="match status" value="1"/>
</dbReference>
<feature type="domain" description="Methyltransferase type 11" evidence="2">
    <location>
        <begin position="94"/>
        <end position="146"/>
    </location>
</feature>
<name>A0A433D2N6_9FUNG</name>
<accession>A0A433D2N6</accession>